<evidence type="ECO:0000256" key="1">
    <source>
        <dbReference type="ARBA" id="ARBA00004442"/>
    </source>
</evidence>
<dbReference type="Proteomes" id="UP000255382">
    <property type="component" value="Unassembled WGS sequence"/>
</dbReference>
<keyword evidence="5" id="KW-1185">Reference proteome</keyword>
<dbReference type="EMBL" id="UGLZ01000005">
    <property type="protein sequence ID" value="STV23367.1"/>
    <property type="molecule type" value="Genomic_DNA"/>
</dbReference>
<reference evidence="4 5" key="1">
    <citation type="submission" date="2018-06" db="EMBL/GenBank/DDBJ databases">
        <authorList>
            <consortium name="Pathogen Informatics"/>
            <person name="Doyle S."/>
        </authorList>
    </citation>
    <scope>NUCLEOTIDE SEQUENCE [LARGE SCALE GENOMIC DNA]</scope>
    <source>
        <strain evidence="4 5">NCTC5050</strain>
    </source>
</reference>
<evidence type="ECO:0000256" key="2">
    <source>
        <dbReference type="ARBA" id="ARBA00023136"/>
    </source>
</evidence>
<dbReference type="GO" id="GO:0009279">
    <property type="term" value="C:cell outer membrane"/>
    <property type="evidence" value="ECO:0007669"/>
    <property type="project" value="UniProtKB-SubCell"/>
</dbReference>
<dbReference type="Gene3D" id="2.40.170.20">
    <property type="entry name" value="TonB-dependent receptor, beta-barrel domain"/>
    <property type="match status" value="1"/>
</dbReference>
<dbReference type="InterPro" id="IPR036942">
    <property type="entry name" value="Beta-barrel_TonB_sf"/>
</dbReference>
<name>A0A378AWE3_KLEPO</name>
<evidence type="ECO:0000256" key="3">
    <source>
        <dbReference type="ARBA" id="ARBA00023237"/>
    </source>
</evidence>
<protein>
    <submittedName>
        <fullName evidence="4">TonB-dependent receptor</fullName>
    </submittedName>
</protein>
<gene>
    <name evidence="4" type="primary">fepA_3</name>
    <name evidence="4" type="ORF">NCTC5050_03549</name>
</gene>
<keyword evidence="2" id="KW-0472">Membrane</keyword>
<evidence type="ECO:0000313" key="4">
    <source>
        <dbReference type="EMBL" id="STV23367.1"/>
    </source>
</evidence>
<comment type="subcellular location">
    <subcellularLocation>
        <location evidence="1">Cell outer membrane</location>
    </subcellularLocation>
</comment>
<organism evidence="4 5">
    <name type="scientific">Klebsiella pneumoniae subsp. ozaenae</name>
    <dbReference type="NCBI Taxonomy" id="574"/>
    <lineage>
        <taxon>Bacteria</taxon>
        <taxon>Pseudomonadati</taxon>
        <taxon>Pseudomonadota</taxon>
        <taxon>Gammaproteobacteria</taxon>
        <taxon>Enterobacterales</taxon>
        <taxon>Enterobacteriaceae</taxon>
        <taxon>Klebsiella/Raoultella group</taxon>
        <taxon>Klebsiella</taxon>
        <taxon>Klebsiella pneumoniae complex</taxon>
    </lineage>
</organism>
<keyword evidence="4" id="KW-0675">Receptor</keyword>
<keyword evidence="3" id="KW-0998">Cell outer membrane</keyword>
<sequence length="86" mass="9612">MPATHKNTNTSTLVKSMYGKETNRLYRQTYGVTWTGGWDNGVTSNSYAQYEHTRNSRMDEGLAGGTEGIFSSSEFSRYRSGRCPAT</sequence>
<proteinExistence type="predicted"/>
<dbReference type="AlphaFoldDB" id="A0A378AWE3"/>
<evidence type="ECO:0000313" key="5">
    <source>
        <dbReference type="Proteomes" id="UP000255382"/>
    </source>
</evidence>
<accession>A0A378AWE3</accession>